<dbReference type="PANTHER" id="PTHR46438:SF2">
    <property type="entry name" value="ALPHA_BETA-HYDROLASES SUPERFAMILY PROTEIN"/>
    <property type="match status" value="1"/>
</dbReference>
<gene>
    <name evidence="2" type="ORF">E3O42_05685</name>
</gene>
<proteinExistence type="predicted"/>
<reference evidence="2 3" key="1">
    <citation type="submission" date="2019-03" db="EMBL/GenBank/DDBJ databases">
        <title>Genomics of glacier-inhabiting Cryobacterium strains.</title>
        <authorList>
            <person name="Liu Q."/>
            <person name="Xin Y.-H."/>
        </authorList>
    </citation>
    <scope>NUCLEOTIDE SEQUENCE [LARGE SCALE GENOMIC DNA]</scope>
    <source>
        <strain evidence="2 3">RHLS22-1</strain>
    </source>
</reference>
<dbReference type="Pfam" id="PF00561">
    <property type="entry name" value="Abhydrolase_1"/>
    <property type="match status" value="1"/>
</dbReference>
<dbReference type="InterPro" id="IPR000073">
    <property type="entry name" value="AB_hydrolase_1"/>
</dbReference>
<dbReference type="GO" id="GO:0016787">
    <property type="term" value="F:hydrolase activity"/>
    <property type="evidence" value="ECO:0007669"/>
    <property type="project" value="UniProtKB-KW"/>
</dbReference>
<sequence>MSHLEAADRADSFVSHSIEEHVVDLGEIRMNYATLGDPSLPALVLIPSQSESWWGYERAMPLLAEHFQVFAIDLRGQGRSTWTPGRYTVDTMAGDVVRFIDLVIGRPTIVSGMSSGGVIAAWLSAYAKPGQILGAVYEDTPLFASELVTSCGQPVNQGMGPSQTIWNKYLGDQWSVGNWEGLKAAFAGEISRPLRDALAVMFPPVEGETSHDGRPPQNLKEYDPEWGRSFSSGLATAGCDHATMLSHVKVPVLFTHHYHQQDAETGIYQGAISDPQATRVRELVTAAGQACTYLNFPGMPHSMHGHQPALYTRTVSEWAAGLLQAR</sequence>
<name>A0A4V3ID01_9MICO</name>
<feature type="domain" description="AB hydrolase-1" evidence="1">
    <location>
        <begin position="41"/>
        <end position="140"/>
    </location>
</feature>
<evidence type="ECO:0000313" key="2">
    <source>
        <dbReference type="EMBL" id="TFC04089.1"/>
    </source>
</evidence>
<dbReference type="Proteomes" id="UP000297907">
    <property type="component" value="Unassembled WGS sequence"/>
</dbReference>
<dbReference type="InterPro" id="IPR029058">
    <property type="entry name" value="AB_hydrolase_fold"/>
</dbReference>
<dbReference type="RefSeq" id="WP_134453013.1">
    <property type="nucleotide sequence ID" value="NZ_SOFL01000016.1"/>
</dbReference>
<evidence type="ECO:0000313" key="3">
    <source>
        <dbReference type="Proteomes" id="UP000297907"/>
    </source>
</evidence>
<protein>
    <submittedName>
        <fullName evidence="2">Alpha/beta hydrolase</fullName>
    </submittedName>
</protein>
<comment type="caution">
    <text evidence="2">The sequence shown here is derived from an EMBL/GenBank/DDBJ whole genome shotgun (WGS) entry which is preliminary data.</text>
</comment>
<keyword evidence="2" id="KW-0378">Hydrolase</keyword>
<organism evidence="2 3">
    <name type="scientific">Cryobacterium adonitolivorans</name>
    <dbReference type="NCBI Taxonomy" id="1259189"/>
    <lineage>
        <taxon>Bacteria</taxon>
        <taxon>Bacillati</taxon>
        <taxon>Actinomycetota</taxon>
        <taxon>Actinomycetes</taxon>
        <taxon>Micrococcales</taxon>
        <taxon>Microbacteriaceae</taxon>
        <taxon>Cryobacterium</taxon>
    </lineage>
</organism>
<dbReference type="PANTHER" id="PTHR46438">
    <property type="entry name" value="ALPHA/BETA-HYDROLASES SUPERFAMILY PROTEIN"/>
    <property type="match status" value="1"/>
</dbReference>
<dbReference type="OrthoDB" id="27092at2"/>
<dbReference type="AlphaFoldDB" id="A0A4V3ID01"/>
<dbReference type="Gene3D" id="3.40.50.1820">
    <property type="entry name" value="alpha/beta hydrolase"/>
    <property type="match status" value="1"/>
</dbReference>
<accession>A0A4V3ID01</accession>
<dbReference type="SUPFAM" id="SSF53474">
    <property type="entry name" value="alpha/beta-Hydrolases"/>
    <property type="match status" value="1"/>
</dbReference>
<evidence type="ECO:0000259" key="1">
    <source>
        <dbReference type="Pfam" id="PF00561"/>
    </source>
</evidence>
<dbReference type="EMBL" id="SOFL01000016">
    <property type="protein sequence ID" value="TFC04089.1"/>
    <property type="molecule type" value="Genomic_DNA"/>
</dbReference>
<keyword evidence="3" id="KW-1185">Reference proteome</keyword>